<evidence type="ECO:0000313" key="9">
    <source>
        <dbReference type="EMBL" id="KAK4446109.1"/>
    </source>
</evidence>
<comment type="similarity">
    <text evidence="2">Belongs to the cytochrome P450 family.</text>
</comment>
<dbReference type="InterPro" id="IPR036396">
    <property type="entry name" value="Cyt_P450_sf"/>
</dbReference>
<proteinExistence type="inferred from homology"/>
<dbReference type="PANTHER" id="PTHR24305:SF77">
    <property type="entry name" value="CYTOCHROME P450 MONOOXYGENASE"/>
    <property type="match status" value="1"/>
</dbReference>
<dbReference type="PRINTS" id="PR00463">
    <property type="entry name" value="EP450I"/>
</dbReference>
<evidence type="ECO:0000256" key="5">
    <source>
        <dbReference type="ARBA" id="ARBA00023002"/>
    </source>
</evidence>
<evidence type="ECO:0000256" key="3">
    <source>
        <dbReference type="ARBA" id="ARBA00022617"/>
    </source>
</evidence>
<dbReference type="Gene3D" id="1.10.630.10">
    <property type="entry name" value="Cytochrome P450"/>
    <property type="match status" value="1"/>
</dbReference>
<dbReference type="GO" id="GO:0005506">
    <property type="term" value="F:iron ion binding"/>
    <property type="evidence" value="ECO:0007669"/>
    <property type="project" value="InterPro"/>
</dbReference>
<dbReference type="InterPro" id="IPR002401">
    <property type="entry name" value="Cyt_P450_E_grp-I"/>
</dbReference>
<comment type="cofactor">
    <cofactor evidence="1 8">
        <name>heme</name>
        <dbReference type="ChEBI" id="CHEBI:30413"/>
    </cofactor>
</comment>
<protein>
    <submittedName>
        <fullName evidence="9">Cytochrome P450 E-class, group I</fullName>
    </submittedName>
</protein>
<sequence length="505" mass="57082">MTLLTTLLSLPPSTYLLLLLLLPPLLYLLLTPHTTKNNPLSRFPGPLIARYTYLYIFHHMWSAPLDTFLLGLHATYGPVVRIGPNDILLGDADEIIRTNSLRSTWTRSDWFKNMDFDFENYSVVTLPGVEEHDRRKAKLLRSYEGRGTADLEGVIDGQLEILVDLLRKKARGDEKGVVDWAQVARWFGMDVATVAVTGEAWGDLREERDKFGFFEIGGRLVPFMHCVAMWAGLRRVTSSKWFMRNLGPKVTDEKGLGKFMGWVKANVERRGSEDGAQGDMLADWLKGGLSRRDAETEGVTAVIAAADTAAAPLRSIMLHIATSPSAYNKLKAELAESIRDKRISSTITYAEAQKLPYLQAVLHEGMRILPVTMTGFGKRVGPEGDTLCGIPVPPETEVYPNNQALMYSKDVFGEDVNVFRPERWIEADAERRVVMRNYVDILFSKGRWQCPGKIMAWMEMNKVFVEVLRQFDVQVVNPGRPWKMRAYSTVVIEDFEVKFTEARLG</sequence>
<feature type="binding site" description="axial binding residue" evidence="8">
    <location>
        <position position="450"/>
    </location>
    <ligand>
        <name>heme</name>
        <dbReference type="ChEBI" id="CHEBI:30413"/>
    </ligand>
    <ligandPart>
        <name>Fe</name>
        <dbReference type="ChEBI" id="CHEBI:18248"/>
    </ligandPart>
</feature>
<dbReference type="PANTHER" id="PTHR24305">
    <property type="entry name" value="CYTOCHROME P450"/>
    <property type="match status" value="1"/>
</dbReference>
<dbReference type="GO" id="GO:0004497">
    <property type="term" value="F:monooxygenase activity"/>
    <property type="evidence" value="ECO:0007669"/>
    <property type="project" value="UniProtKB-KW"/>
</dbReference>
<dbReference type="InterPro" id="IPR050121">
    <property type="entry name" value="Cytochrome_P450_monoxygenase"/>
</dbReference>
<reference evidence="9" key="2">
    <citation type="submission" date="2023-05" db="EMBL/GenBank/DDBJ databases">
        <authorList>
            <consortium name="Lawrence Berkeley National Laboratory"/>
            <person name="Steindorff A."/>
            <person name="Hensen N."/>
            <person name="Bonometti L."/>
            <person name="Westerberg I."/>
            <person name="Brannstrom I.O."/>
            <person name="Guillou S."/>
            <person name="Cros-Aarteil S."/>
            <person name="Calhoun S."/>
            <person name="Haridas S."/>
            <person name="Kuo A."/>
            <person name="Mondo S."/>
            <person name="Pangilinan J."/>
            <person name="Riley R."/>
            <person name="Labutti K."/>
            <person name="Andreopoulos B."/>
            <person name="Lipzen A."/>
            <person name="Chen C."/>
            <person name="Yanf M."/>
            <person name="Daum C."/>
            <person name="Ng V."/>
            <person name="Clum A."/>
            <person name="Ohm R."/>
            <person name="Martin F."/>
            <person name="Silar P."/>
            <person name="Natvig D."/>
            <person name="Lalanne C."/>
            <person name="Gautier V."/>
            <person name="Ament-Velasquez S.L."/>
            <person name="Kruys A."/>
            <person name="Hutchinson M.I."/>
            <person name="Powell A.J."/>
            <person name="Barry K."/>
            <person name="Miller A.N."/>
            <person name="Grigoriev I.V."/>
            <person name="Debuchy R."/>
            <person name="Gladieux P."/>
            <person name="Thoren M.H."/>
            <person name="Johannesson H."/>
        </authorList>
    </citation>
    <scope>NUCLEOTIDE SEQUENCE</scope>
    <source>
        <strain evidence="9">PSN243</strain>
    </source>
</reference>
<evidence type="ECO:0000256" key="7">
    <source>
        <dbReference type="ARBA" id="ARBA00023033"/>
    </source>
</evidence>
<keyword evidence="6 8" id="KW-0408">Iron</keyword>
<name>A0AAV9GDF3_9PEZI</name>
<evidence type="ECO:0000256" key="6">
    <source>
        <dbReference type="ARBA" id="ARBA00023004"/>
    </source>
</evidence>
<dbReference type="InterPro" id="IPR001128">
    <property type="entry name" value="Cyt_P450"/>
</dbReference>
<keyword evidence="7" id="KW-0503">Monooxygenase</keyword>
<evidence type="ECO:0000313" key="10">
    <source>
        <dbReference type="Proteomes" id="UP001321760"/>
    </source>
</evidence>
<comment type="caution">
    <text evidence="9">The sequence shown here is derived from an EMBL/GenBank/DDBJ whole genome shotgun (WGS) entry which is preliminary data.</text>
</comment>
<dbReference type="GO" id="GO:0020037">
    <property type="term" value="F:heme binding"/>
    <property type="evidence" value="ECO:0007669"/>
    <property type="project" value="InterPro"/>
</dbReference>
<dbReference type="EMBL" id="MU865959">
    <property type="protein sequence ID" value="KAK4446109.1"/>
    <property type="molecule type" value="Genomic_DNA"/>
</dbReference>
<dbReference type="GO" id="GO:0016705">
    <property type="term" value="F:oxidoreductase activity, acting on paired donors, with incorporation or reduction of molecular oxygen"/>
    <property type="evidence" value="ECO:0007669"/>
    <property type="project" value="InterPro"/>
</dbReference>
<evidence type="ECO:0000256" key="4">
    <source>
        <dbReference type="ARBA" id="ARBA00022723"/>
    </source>
</evidence>
<reference evidence="9" key="1">
    <citation type="journal article" date="2023" name="Mol. Phylogenet. Evol.">
        <title>Genome-scale phylogeny and comparative genomics of the fungal order Sordariales.</title>
        <authorList>
            <person name="Hensen N."/>
            <person name="Bonometti L."/>
            <person name="Westerberg I."/>
            <person name="Brannstrom I.O."/>
            <person name="Guillou S."/>
            <person name="Cros-Aarteil S."/>
            <person name="Calhoun S."/>
            <person name="Haridas S."/>
            <person name="Kuo A."/>
            <person name="Mondo S."/>
            <person name="Pangilinan J."/>
            <person name="Riley R."/>
            <person name="LaButti K."/>
            <person name="Andreopoulos B."/>
            <person name="Lipzen A."/>
            <person name="Chen C."/>
            <person name="Yan M."/>
            <person name="Daum C."/>
            <person name="Ng V."/>
            <person name="Clum A."/>
            <person name="Steindorff A."/>
            <person name="Ohm R.A."/>
            <person name="Martin F."/>
            <person name="Silar P."/>
            <person name="Natvig D.O."/>
            <person name="Lalanne C."/>
            <person name="Gautier V."/>
            <person name="Ament-Velasquez S.L."/>
            <person name="Kruys A."/>
            <person name="Hutchinson M.I."/>
            <person name="Powell A.J."/>
            <person name="Barry K."/>
            <person name="Miller A.N."/>
            <person name="Grigoriev I.V."/>
            <person name="Debuchy R."/>
            <person name="Gladieux P."/>
            <person name="Hiltunen Thoren M."/>
            <person name="Johannesson H."/>
        </authorList>
    </citation>
    <scope>NUCLEOTIDE SEQUENCE</scope>
    <source>
        <strain evidence="9">PSN243</strain>
    </source>
</reference>
<organism evidence="9 10">
    <name type="scientific">Podospora aff. communis PSN243</name>
    <dbReference type="NCBI Taxonomy" id="3040156"/>
    <lineage>
        <taxon>Eukaryota</taxon>
        <taxon>Fungi</taxon>
        <taxon>Dikarya</taxon>
        <taxon>Ascomycota</taxon>
        <taxon>Pezizomycotina</taxon>
        <taxon>Sordariomycetes</taxon>
        <taxon>Sordariomycetidae</taxon>
        <taxon>Sordariales</taxon>
        <taxon>Podosporaceae</taxon>
        <taxon>Podospora</taxon>
    </lineage>
</organism>
<evidence type="ECO:0000256" key="2">
    <source>
        <dbReference type="ARBA" id="ARBA00010617"/>
    </source>
</evidence>
<dbReference type="Proteomes" id="UP001321760">
    <property type="component" value="Unassembled WGS sequence"/>
</dbReference>
<accession>A0AAV9GDF3</accession>
<dbReference type="SUPFAM" id="SSF48264">
    <property type="entry name" value="Cytochrome P450"/>
    <property type="match status" value="1"/>
</dbReference>
<dbReference type="AlphaFoldDB" id="A0AAV9GDF3"/>
<keyword evidence="3 8" id="KW-0349">Heme</keyword>
<evidence type="ECO:0000256" key="8">
    <source>
        <dbReference type="PIRSR" id="PIRSR602401-1"/>
    </source>
</evidence>
<keyword evidence="4 8" id="KW-0479">Metal-binding</keyword>
<evidence type="ECO:0000256" key="1">
    <source>
        <dbReference type="ARBA" id="ARBA00001971"/>
    </source>
</evidence>
<dbReference type="Pfam" id="PF00067">
    <property type="entry name" value="p450"/>
    <property type="match status" value="1"/>
</dbReference>
<keyword evidence="5" id="KW-0560">Oxidoreductase</keyword>
<gene>
    <name evidence="9" type="ORF">QBC34DRAFT_470218</name>
</gene>
<keyword evidence="10" id="KW-1185">Reference proteome</keyword>